<comment type="subcellular location">
    <subcellularLocation>
        <location evidence="1">Nucleus</location>
    </subcellularLocation>
</comment>
<dbReference type="STRING" id="7176.B0W2S5"/>
<dbReference type="InterPro" id="IPR039353">
    <property type="entry name" value="TF_Adf1"/>
</dbReference>
<evidence type="ECO:0000256" key="2">
    <source>
        <dbReference type="SAM" id="MobiDB-lite"/>
    </source>
</evidence>
<reference evidence="5" key="1">
    <citation type="submission" date="2007-03" db="EMBL/GenBank/DDBJ databases">
        <title>Annotation of Culex pipiens quinquefasciatus.</title>
        <authorList>
            <consortium name="The Broad Institute Genome Sequencing Platform"/>
            <person name="Atkinson P.W."/>
            <person name="Hemingway J."/>
            <person name="Christensen B.M."/>
            <person name="Higgs S."/>
            <person name="Kodira C."/>
            <person name="Hannick L."/>
            <person name="Megy K."/>
            <person name="O'Leary S."/>
            <person name="Pearson M."/>
            <person name="Haas B.J."/>
            <person name="Mauceli E."/>
            <person name="Wortman J.R."/>
            <person name="Lee N.H."/>
            <person name="Guigo R."/>
            <person name="Stanke M."/>
            <person name="Alvarado L."/>
            <person name="Amedeo P."/>
            <person name="Antoine C.H."/>
            <person name="Arensburger P."/>
            <person name="Bidwell S.L."/>
            <person name="Crawford M."/>
            <person name="Camaro F."/>
            <person name="Devon K."/>
            <person name="Engels R."/>
            <person name="Hammond M."/>
            <person name="Howarth C."/>
            <person name="Koehrsen M."/>
            <person name="Lawson D."/>
            <person name="Montgomery P."/>
            <person name="Nene V."/>
            <person name="Nusbaum C."/>
            <person name="Puiu D."/>
            <person name="Romero-Severson J."/>
            <person name="Severson D.W."/>
            <person name="Shumway M."/>
            <person name="Sisk P."/>
            <person name="Stolte C."/>
            <person name="Zeng Q."/>
            <person name="Eisenstadt E."/>
            <person name="Fraser-Liggett C."/>
            <person name="Strausberg R."/>
            <person name="Galagan J."/>
            <person name="Birren B."/>
            <person name="Collins F.H."/>
        </authorList>
    </citation>
    <scope>NUCLEOTIDE SEQUENCE [LARGE SCALE GENOMIC DNA]</scope>
    <source>
        <strain evidence="5">JHB</strain>
    </source>
</reference>
<dbReference type="PANTHER" id="PTHR12243:SF60">
    <property type="entry name" value="SI:CH211-15D5.12-RELATED"/>
    <property type="match status" value="1"/>
</dbReference>
<evidence type="ECO:0000256" key="1">
    <source>
        <dbReference type="PROSITE-ProRule" id="PRU00371"/>
    </source>
</evidence>
<evidence type="ECO:0000313" key="7">
    <source>
        <dbReference type="Proteomes" id="UP000002320"/>
    </source>
</evidence>
<dbReference type="AlphaFoldDB" id="B0W2S5"/>
<dbReference type="VEuPathDB" id="VectorBase:CQUJHB016596"/>
<dbReference type="Pfam" id="PF02944">
    <property type="entry name" value="BESS"/>
    <property type="match status" value="1"/>
</dbReference>
<keyword evidence="1" id="KW-0539">Nucleus</keyword>
<dbReference type="SMART" id="SM00595">
    <property type="entry name" value="MADF"/>
    <property type="match status" value="1"/>
</dbReference>
<feature type="domain" description="BESS" evidence="4">
    <location>
        <begin position="326"/>
        <end position="365"/>
    </location>
</feature>
<evidence type="ECO:0000259" key="3">
    <source>
        <dbReference type="PROSITE" id="PS51029"/>
    </source>
</evidence>
<dbReference type="eggNOG" id="ENOG502S711">
    <property type="taxonomic scope" value="Eukaryota"/>
</dbReference>
<dbReference type="InterPro" id="IPR006578">
    <property type="entry name" value="MADF-dom"/>
</dbReference>
<dbReference type="GO" id="GO:0003677">
    <property type="term" value="F:DNA binding"/>
    <property type="evidence" value="ECO:0007669"/>
    <property type="project" value="InterPro"/>
</dbReference>
<reference evidence="6" key="2">
    <citation type="submission" date="2021-02" db="UniProtKB">
        <authorList>
            <consortium name="EnsemblMetazoa"/>
        </authorList>
    </citation>
    <scope>IDENTIFICATION</scope>
    <source>
        <strain evidence="6">JHB</strain>
    </source>
</reference>
<dbReference type="PANTHER" id="PTHR12243">
    <property type="entry name" value="MADF DOMAIN TRANSCRIPTION FACTOR"/>
    <property type="match status" value="1"/>
</dbReference>
<dbReference type="GO" id="GO:0005634">
    <property type="term" value="C:nucleus"/>
    <property type="evidence" value="ECO:0007669"/>
    <property type="project" value="UniProtKB-SubCell"/>
</dbReference>
<accession>B0W2S5</accession>
<evidence type="ECO:0000259" key="4">
    <source>
        <dbReference type="PROSITE" id="PS51031"/>
    </source>
</evidence>
<dbReference type="GO" id="GO:0005667">
    <property type="term" value="C:transcription regulator complex"/>
    <property type="evidence" value="ECO:0007669"/>
    <property type="project" value="TreeGrafter"/>
</dbReference>
<feature type="domain" description="MADF" evidence="3">
    <location>
        <begin position="53"/>
        <end position="143"/>
    </location>
</feature>
<dbReference type="HOGENOM" id="CLU_757051_0_0_1"/>
<dbReference type="PROSITE" id="PS51031">
    <property type="entry name" value="BESS"/>
    <property type="match status" value="1"/>
</dbReference>
<dbReference type="OMA" id="ADHNFFQ"/>
<dbReference type="EnsemblMetazoa" id="CPIJ001450-RA">
    <property type="protein sequence ID" value="CPIJ001450-PA"/>
    <property type="gene ID" value="CPIJ001450"/>
</dbReference>
<dbReference type="OrthoDB" id="6147983at2759"/>
<evidence type="ECO:0000313" key="6">
    <source>
        <dbReference type="EnsemblMetazoa" id="CPIJ001450-PA"/>
    </source>
</evidence>
<organism>
    <name type="scientific">Culex quinquefasciatus</name>
    <name type="common">Southern house mosquito</name>
    <name type="synonym">Culex pungens</name>
    <dbReference type="NCBI Taxonomy" id="7176"/>
    <lineage>
        <taxon>Eukaryota</taxon>
        <taxon>Metazoa</taxon>
        <taxon>Ecdysozoa</taxon>
        <taxon>Arthropoda</taxon>
        <taxon>Hexapoda</taxon>
        <taxon>Insecta</taxon>
        <taxon>Pterygota</taxon>
        <taxon>Neoptera</taxon>
        <taxon>Endopterygota</taxon>
        <taxon>Diptera</taxon>
        <taxon>Nematocera</taxon>
        <taxon>Culicoidea</taxon>
        <taxon>Culicidae</taxon>
        <taxon>Culicinae</taxon>
        <taxon>Culicini</taxon>
        <taxon>Culex</taxon>
        <taxon>Culex</taxon>
    </lineage>
</organism>
<feature type="region of interest" description="Disordered" evidence="2">
    <location>
        <begin position="288"/>
        <end position="323"/>
    </location>
</feature>
<keyword evidence="7" id="KW-1185">Reference proteome</keyword>
<dbReference type="FunCoup" id="B0W2S5">
    <property type="interactions" value="12"/>
</dbReference>
<protein>
    <recommendedName>
        <fullName evidence="8">MADF domain-containing protein</fullName>
    </recommendedName>
</protein>
<dbReference type="VEuPathDB" id="VectorBase:CPIJ001450"/>
<feature type="compositionally biased region" description="Low complexity" evidence="2">
    <location>
        <begin position="314"/>
        <end position="323"/>
    </location>
</feature>
<feature type="compositionally biased region" description="Polar residues" evidence="2">
    <location>
        <begin position="288"/>
        <end position="307"/>
    </location>
</feature>
<dbReference type="GO" id="GO:0006357">
    <property type="term" value="P:regulation of transcription by RNA polymerase II"/>
    <property type="evidence" value="ECO:0007669"/>
    <property type="project" value="TreeGrafter"/>
</dbReference>
<dbReference type="PROSITE" id="PS51029">
    <property type="entry name" value="MADF"/>
    <property type="match status" value="1"/>
</dbReference>
<proteinExistence type="predicted"/>
<gene>
    <name evidence="6" type="primary">6032405</name>
    <name evidence="5" type="ORF">CpipJ_CPIJ001450</name>
</gene>
<dbReference type="InterPro" id="IPR004210">
    <property type="entry name" value="BESS_motif"/>
</dbReference>
<dbReference type="KEGG" id="cqu:CpipJ_CPIJ001450"/>
<name>B0W2S5_CULQU</name>
<evidence type="ECO:0008006" key="8">
    <source>
        <dbReference type="Google" id="ProtNLM"/>
    </source>
</evidence>
<dbReference type="Proteomes" id="UP000002320">
    <property type="component" value="Unassembled WGS sequence"/>
</dbReference>
<dbReference type="EMBL" id="DS231828">
    <property type="protein sequence ID" value="EDS29828.1"/>
    <property type="molecule type" value="Genomic_DNA"/>
</dbReference>
<dbReference type="InParanoid" id="B0W2S5"/>
<evidence type="ECO:0000313" key="5">
    <source>
        <dbReference type="EMBL" id="EDS29828.1"/>
    </source>
</evidence>
<dbReference type="Pfam" id="PF10545">
    <property type="entry name" value="MADF_DNA_bdg"/>
    <property type="match status" value="1"/>
</dbReference>
<sequence length="366" mass="40727">MTNSSSQCPDANKDRAVAVTALRKGENKLSPVASSEKMGPTKLTPEDQQFNIAFVSAVKKHPCLFDSNSTEYKQAQVQDNAWQEVSATMAESVDLCKKRWRNLRCCMTRYLKSVRDNADSGSNVRRKPYYLYNHMQFVVPYLKMKDGEGSMCEAEETAWIKGSGSGRELMKADDDDEEDDGQEIETIDVQEEDHQQIKQSIIQSIKILPMAEQQNQETTTTTYEIIEATPSKQPRIETVHQIAVSAPPTTNSMKKDPLSPVKHYTYTTLSATPANTTTLYAATPLSSGCGQTQSQPVSASSSATLRQHASPLEQQQQQQLTSNAAADADNNFFKSLIPDIQSMNMDQKRKLKIGILRLIDEILSTA</sequence>